<name>A0A8K0E7P9_BRALA</name>
<dbReference type="EMBL" id="OV696697">
    <property type="protein sequence ID" value="CAH1242595.1"/>
    <property type="molecule type" value="Genomic_DNA"/>
</dbReference>
<organism evidence="2 3">
    <name type="scientific">Branchiostoma lanceolatum</name>
    <name type="common">Common lancelet</name>
    <name type="synonym">Amphioxus lanceolatum</name>
    <dbReference type="NCBI Taxonomy" id="7740"/>
    <lineage>
        <taxon>Eukaryota</taxon>
        <taxon>Metazoa</taxon>
        <taxon>Chordata</taxon>
        <taxon>Cephalochordata</taxon>
        <taxon>Leptocardii</taxon>
        <taxon>Amphioxiformes</taxon>
        <taxon>Branchiostomatidae</taxon>
        <taxon>Branchiostoma</taxon>
    </lineage>
</organism>
<dbReference type="AlphaFoldDB" id="A0A8K0E7P9"/>
<evidence type="ECO:0000313" key="3">
    <source>
        <dbReference type="Proteomes" id="UP000838412"/>
    </source>
</evidence>
<evidence type="ECO:0000256" key="1">
    <source>
        <dbReference type="SAM" id="MobiDB-lite"/>
    </source>
</evidence>
<proteinExistence type="predicted"/>
<feature type="compositionally biased region" description="Basic and acidic residues" evidence="1">
    <location>
        <begin position="10"/>
        <end position="22"/>
    </location>
</feature>
<sequence length="102" mass="11737">MNIQFGILMGRKEQKEREKKREVATCHKLDSFLPKKTKTAQLLDQASESRTLSRQGRTLSRQGRTLSRQGRTLSRQGRTLSCQCQTLSHQTLTVKSTMYHSL</sequence>
<gene>
    <name evidence="2" type="primary">Hypp6869</name>
    <name evidence="2" type="ORF">BLAG_LOCUS5874</name>
</gene>
<accession>A0A8K0E7P9</accession>
<feature type="region of interest" description="Disordered" evidence="1">
    <location>
        <begin position="41"/>
        <end position="77"/>
    </location>
</feature>
<protein>
    <submittedName>
        <fullName evidence="2">Hypp6869 protein</fullName>
    </submittedName>
</protein>
<feature type="region of interest" description="Disordered" evidence="1">
    <location>
        <begin position="1"/>
        <end position="22"/>
    </location>
</feature>
<evidence type="ECO:0000313" key="2">
    <source>
        <dbReference type="EMBL" id="CAH1242595.1"/>
    </source>
</evidence>
<dbReference type="Proteomes" id="UP000838412">
    <property type="component" value="Chromosome 12"/>
</dbReference>
<keyword evidence="3" id="KW-1185">Reference proteome</keyword>
<reference evidence="2" key="1">
    <citation type="submission" date="2022-01" db="EMBL/GenBank/DDBJ databases">
        <authorList>
            <person name="Braso-Vives M."/>
        </authorList>
    </citation>
    <scope>NUCLEOTIDE SEQUENCE</scope>
</reference>